<organism evidence="5 6">
    <name type="scientific">Pseudobacteroides cellulosolvens ATCC 35603 = DSM 2933</name>
    <dbReference type="NCBI Taxonomy" id="398512"/>
    <lineage>
        <taxon>Bacteria</taxon>
        <taxon>Bacillati</taxon>
        <taxon>Bacillota</taxon>
        <taxon>Clostridia</taxon>
        <taxon>Eubacteriales</taxon>
        <taxon>Oscillospiraceae</taxon>
        <taxon>Pseudobacteroides</taxon>
    </lineage>
</organism>
<feature type="domain" description="4Fe-4S ferredoxin-type" evidence="4">
    <location>
        <begin position="29"/>
        <end position="60"/>
    </location>
</feature>
<evidence type="ECO:0000256" key="2">
    <source>
        <dbReference type="ARBA" id="ARBA00023004"/>
    </source>
</evidence>
<dbReference type="Proteomes" id="UP000036923">
    <property type="component" value="Unassembled WGS sequence"/>
</dbReference>
<dbReference type="InterPro" id="IPR007525">
    <property type="entry name" value="FrhB_FdhB_C"/>
</dbReference>
<dbReference type="PROSITE" id="PS51379">
    <property type="entry name" value="4FE4S_FER_2"/>
    <property type="match status" value="2"/>
</dbReference>
<dbReference type="eggNOG" id="COG1035">
    <property type="taxonomic scope" value="Bacteria"/>
</dbReference>
<reference evidence="6" key="1">
    <citation type="submission" date="2015-07" db="EMBL/GenBank/DDBJ databases">
        <title>Near-Complete Genome Sequence of the Cellulolytic Bacterium Bacteroides (Pseudobacteroides) cellulosolvens ATCC 35603.</title>
        <authorList>
            <person name="Dassa B."/>
            <person name="Utturkar S.M."/>
            <person name="Klingeman D.M."/>
            <person name="Hurt R.A."/>
            <person name="Keller M."/>
            <person name="Xu J."/>
            <person name="Reddy Y.H.K."/>
            <person name="Borovok I."/>
            <person name="Grinberg I.R."/>
            <person name="Lamed R."/>
            <person name="Zhivin O."/>
            <person name="Bayer E.A."/>
            <person name="Brown S.D."/>
        </authorList>
    </citation>
    <scope>NUCLEOTIDE SEQUENCE [LARGE SCALE GENOMIC DNA]</scope>
    <source>
        <strain evidence="6">DSM 2933</strain>
    </source>
</reference>
<evidence type="ECO:0000259" key="4">
    <source>
        <dbReference type="PROSITE" id="PS51379"/>
    </source>
</evidence>
<dbReference type="AlphaFoldDB" id="A0A0L6JL66"/>
<dbReference type="PANTHER" id="PTHR43193">
    <property type="match status" value="1"/>
</dbReference>
<keyword evidence="2" id="KW-0408">Iron</keyword>
<comment type="caution">
    <text evidence="5">The sequence shown here is derived from an EMBL/GenBank/DDBJ whole genome shotgun (WGS) entry which is preliminary data.</text>
</comment>
<evidence type="ECO:0000313" key="5">
    <source>
        <dbReference type="EMBL" id="KNY26566.1"/>
    </source>
</evidence>
<keyword evidence="6" id="KW-1185">Reference proteome</keyword>
<dbReference type="EMBL" id="LGTC01000001">
    <property type="protein sequence ID" value="KNY26566.1"/>
    <property type="molecule type" value="Genomic_DNA"/>
</dbReference>
<dbReference type="STRING" id="398512.Bccel_1831"/>
<dbReference type="PANTHER" id="PTHR43193:SF2">
    <property type="entry name" value="POLYFERREDOXIN PROTEIN FWDF"/>
    <property type="match status" value="1"/>
</dbReference>
<evidence type="ECO:0000256" key="3">
    <source>
        <dbReference type="ARBA" id="ARBA00023014"/>
    </source>
</evidence>
<sequence>MDNNVCYGCGACEIVCPVKSITIEYKSGGFLEQNRGASCCSCGLCDKVCPVIKHVPINKIRKYYAAYSASYVDRCSSGGVFGCIAESVLENGGVVYGASFDNDFCVVHKRVDNISGIMDLCSSKYVKSDLGKDKIFQSVLSDLNDAKVTLFVGTGCQISGLYNFLSVKNCRNGDLLTTVEIVCHGAPSPTAWEKYKEYLCRKYQSQISSVNFRDKKYGWHSYSVCIEFENGKVYRQVMNADPYMQSYLYGFNVLEACSTCRYKDEDRIGDITIGDLWGIHIDELKKYYGKGLSLLTINSEKGNNLFENIKSNMIKKELNLDQSKIAISNIRGHISPIPKEDKTLFSHMLSDKGFASAFLFVKHKMKKHYLKNRLKAYIKKMMFYLGRA</sequence>
<dbReference type="GO" id="GO:0051536">
    <property type="term" value="F:iron-sulfur cluster binding"/>
    <property type="evidence" value="ECO:0007669"/>
    <property type="project" value="UniProtKB-KW"/>
</dbReference>
<dbReference type="PROSITE" id="PS00198">
    <property type="entry name" value="4FE4S_FER_1"/>
    <property type="match status" value="2"/>
</dbReference>
<dbReference type="InterPro" id="IPR052977">
    <property type="entry name" value="Polyferredoxin-like_ET"/>
</dbReference>
<dbReference type="Pfam" id="PF04432">
    <property type="entry name" value="FrhB_FdhB_C"/>
    <property type="match status" value="1"/>
</dbReference>
<dbReference type="InterPro" id="IPR017896">
    <property type="entry name" value="4Fe4S_Fe-S-bd"/>
</dbReference>
<dbReference type="Gene3D" id="3.30.70.20">
    <property type="match status" value="1"/>
</dbReference>
<keyword evidence="3" id="KW-0411">Iron-sulfur</keyword>
<dbReference type="SUPFAM" id="SSF54862">
    <property type="entry name" value="4Fe-4S ferredoxins"/>
    <property type="match status" value="1"/>
</dbReference>
<dbReference type="GO" id="GO:0046872">
    <property type="term" value="F:metal ion binding"/>
    <property type="evidence" value="ECO:0007669"/>
    <property type="project" value="UniProtKB-KW"/>
</dbReference>
<accession>A0A0L6JL66</accession>
<dbReference type="OrthoDB" id="430408at2"/>
<dbReference type="RefSeq" id="WP_050753292.1">
    <property type="nucleotide sequence ID" value="NZ_JQKC01000006.1"/>
</dbReference>
<protein>
    <submittedName>
        <fullName evidence="5">Coenzyme F420 hydrogenase/dehydrogenase beta subunit domain protein</fullName>
    </submittedName>
</protein>
<evidence type="ECO:0000313" key="6">
    <source>
        <dbReference type="Proteomes" id="UP000036923"/>
    </source>
</evidence>
<proteinExistence type="predicted"/>
<evidence type="ECO:0000256" key="1">
    <source>
        <dbReference type="ARBA" id="ARBA00022723"/>
    </source>
</evidence>
<keyword evidence="1" id="KW-0479">Metal-binding</keyword>
<name>A0A0L6JL66_9FIRM</name>
<gene>
    <name evidence="5" type="ORF">Bccel_1831</name>
</gene>
<dbReference type="InterPro" id="IPR017900">
    <property type="entry name" value="4Fe4S_Fe_S_CS"/>
</dbReference>
<feature type="domain" description="4Fe-4S ferredoxin-type" evidence="4">
    <location>
        <begin position="1"/>
        <end position="26"/>
    </location>
</feature>